<dbReference type="InterPro" id="IPR011084">
    <property type="entry name" value="DRMBL"/>
</dbReference>
<evidence type="ECO:0000313" key="9">
    <source>
        <dbReference type="Proteomes" id="UP000245383"/>
    </source>
</evidence>
<dbReference type="GO" id="GO:0036297">
    <property type="term" value="P:interstrand cross-link repair"/>
    <property type="evidence" value="ECO:0007669"/>
    <property type="project" value="TreeGrafter"/>
</dbReference>
<keyword evidence="9" id="KW-1185">Reference proteome</keyword>
<dbReference type="AlphaFoldDB" id="A0A2T9YQ00"/>
<dbReference type="Gene3D" id="3.40.50.12650">
    <property type="match status" value="1"/>
</dbReference>
<protein>
    <recommendedName>
        <fullName evidence="7">DNA repair metallo-beta-lactamase domain-containing protein</fullName>
    </recommendedName>
</protein>
<dbReference type="CDD" id="cd16273">
    <property type="entry name" value="SNM1A-1C-like_MBL-fold"/>
    <property type="match status" value="1"/>
</dbReference>
<sequence>MPKKLSNLVLFPKNPSKKQKKNQAESRTKQLDLLQFKTPIDKNKTTLQPASKTKEIIQTAKTPDCNTNLKQIPSSNFDHIMLGIHTSTVCFICNKKINTPSFIKVTKHINECLDISENSYKASQSLSQTSSKTQSIYNFCDKIQLSNNNDIEKNSSSPITINANKSRQILYPKEKIAHSLSSSIKNPVLNASSAYRVTDSNIAKTEKQLHSRYSILDKYKLPKIKQNITPVDFVFLTSSSDTENISIDNCKKIDSDEAYAPLSKVVENNIDSSFNLNNMNSSGNSCNKIFKSEVHDSDTLYNIKSTNSINFLNKTKKDQENNSNLDNTENQNLSELECNKNYENLPGTPKNPFIEPLLQIDNKNYALDTSNRYLVHHTTSKSKKHSFLNNPEMKAEVLQRELDKAVLWNKEYCLSKLNKSTHQADKKVKTYKKKCPSHKFMPGTNFTVDAFAYGKLVDCTGYFLTHFHSDHYGGLTSKFNNGMIYCSHVTGNLIIENLKVNPKYVCRLPFNRPILIEDTVVTLFDANHCPGSAMFFFDTLIEKGGLPRERILHTGDFRACPEHIKLLKKTAYFYNKIDVLKLCSFNSCFQLNNTDDKSLVDLDTTQTNRIFGFYELDNIDQYESIADDQSKVIDSSIILSQIDFNNEEKHNGSNNGNNLPPVMNLINKIYLDTTYMKSDYTFPAQQEVIEAVTHLCKAINDNPHERILHVQASRNIGSVKTIIKSTRTEDILGDSLEETNELVYTSALTKWFKPKIDESIVKILTDKPEEAQVHVVSLNNVKKQDFFHSLVAFRPTGWTYQSKMGHPSYVSSSTLGPPGADNFLPHKLRMDIPAADELKRIEFYMDTVVKTGIRSPLLLSYELGSKCVPNLPPVPFTKTSITPFGNSDRITIFPVPYSEHSSYRELAAFICSVACDEVIPTVDCEKVDKLARMKKTFELWQKAKKVVNSVYLDSIRSEISDVFCLDKDTTDSKNINSMETKITQNHQFNTPIDTASSNKSHIPSKKDIVSNNFQIIDPISLKEPFDFSDNTSNANHSDITLDNNNDIKNASSGNKLNFANEAVLMVPTRCQGEYW</sequence>
<dbReference type="GO" id="GO:0005634">
    <property type="term" value="C:nucleus"/>
    <property type="evidence" value="ECO:0007669"/>
    <property type="project" value="UniProtKB-SubCell"/>
</dbReference>
<gene>
    <name evidence="8" type="ORF">BB561_002624</name>
</gene>
<keyword evidence="4" id="KW-0234">DNA repair</keyword>
<dbReference type="Gene3D" id="3.60.15.10">
    <property type="entry name" value="Ribonuclease Z/Hydroxyacylglutathione hydrolase-like"/>
    <property type="match status" value="1"/>
</dbReference>
<dbReference type="Pfam" id="PF07522">
    <property type="entry name" value="DRMBL"/>
    <property type="match status" value="1"/>
</dbReference>
<comment type="subcellular location">
    <subcellularLocation>
        <location evidence="1">Nucleus</location>
    </subcellularLocation>
</comment>
<dbReference type="EMBL" id="MBFR01000095">
    <property type="protein sequence ID" value="PVU94324.1"/>
    <property type="molecule type" value="Genomic_DNA"/>
</dbReference>
<accession>A0A2T9YQ00</accession>
<organism evidence="8 9">
    <name type="scientific">Smittium simulii</name>
    <dbReference type="NCBI Taxonomy" id="133385"/>
    <lineage>
        <taxon>Eukaryota</taxon>
        <taxon>Fungi</taxon>
        <taxon>Fungi incertae sedis</taxon>
        <taxon>Zoopagomycota</taxon>
        <taxon>Kickxellomycotina</taxon>
        <taxon>Harpellomycetes</taxon>
        <taxon>Harpellales</taxon>
        <taxon>Legeriomycetaceae</taxon>
        <taxon>Smittium</taxon>
    </lineage>
</organism>
<dbReference type="GO" id="GO:0006303">
    <property type="term" value="P:double-strand break repair via nonhomologous end joining"/>
    <property type="evidence" value="ECO:0007669"/>
    <property type="project" value="TreeGrafter"/>
</dbReference>
<evidence type="ECO:0000256" key="2">
    <source>
        <dbReference type="ARBA" id="ARBA00010304"/>
    </source>
</evidence>
<dbReference type="Proteomes" id="UP000245383">
    <property type="component" value="Unassembled WGS sequence"/>
</dbReference>
<evidence type="ECO:0000256" key="3">
    <source>
        <dbReference type="ARBA" id="ARBA00022763"/>
    </source>
</evidence>
<feature type="domain" description="DNA repair metallo-beta-lactamase" evidence="7">
    <location>
        <begin position="762"/>
        <end position="925"/>
    </location>
</feature>
<dbReference type="GO" id="GO:0035312">
    <property type="term" value="F:5'-3' DNA exonuclease activity"/>
    <property type="evidence" value="ECO:0007669"/>
    <property type="project" value="TreeGrafter"/>
</dbReference>
<comment type="similarity">
    <text evidence="2">Belongs to the DNA repair metallo-beta-lactamase (DRMBL) family.</text>
</comment>
<evidence type="ECO:0000256" key="1">
    <source>
        <dbReference type="ARBA" id="ARBA00004123"/>
    </source>
</evidence>
<dbReference type="GO" id="GO:0003684">
    <property type="term" value="F:damaged DNA binding"/>
    <property type="evidence" value="ECO:0007669"/>
    <property type="project" value="TreeGrafter"/>
</dbReference>
<dbReference type="PANTHER" id="PTHR23240:SF6">
    <property type="entry name" value="DNA CROSS-LINK REPAIR 1A PROTEIN"/>
    <property type="match status" value="1"/>
</dbReference>
<dbReference type="OrthoDB" id="262529at2759"/>
<evidence type="ECO:0000256" key="6">
    <source>
        <dbReference type="SAM" id="MobiDB-lite"/>
    </source>
</evidence>
<proteinExistence type="inferred from homology"/>
<keyword evidence="3" id="KW-0227">DNA damage</keyword>
<reference evidence="8 9" key="1">
    <citation type="journal article" date="2018" name="MBio">
        <title>Comparative Genomics Reveals the Core Gene Toolbox for the Fungus-Insect Symbiosis.</title>
        <authorList>
            <person name="Wang Y."/>
            <person name="Stata M."/>
            <person name="Wang W."/>
            <person name="Stajich J.E."/>
            <person name="White M.M."/>
            <person name="Moncalvo J.M."/>
        </authorList>
    </citation>
    <scope>NUCLEOTIDE SEQUENCE [LARGE SCALE GENOMIC DNA]</scope>
    <source>
        <strain evidence="8 9">SWE-8-4</strain>
    </source>
</reference>
<name>A0A2T9YQ00_9FUNG</name>
<evidence type="ECO:0000256" key="5">
    <source>
        <dbReference type="ARBA" id="ARBA00023242"/>
    </source>
</evidence>
<feature type="compositionally biased region" description="Polar residues" evidence="6">
    <location>
        <begin position="321"/>
        <end position="333"/>
    </location>
</feature>
<dbReference type="PANTHER" id="PTHR23240">
    <property type="entry name" value="DNA CROSS-LINK REPAIR PROTEIN PSO2/SNM1-RELATED"/>
    <property type="match status" value="1"/>
</dbReference>
<dbReference type="SUPFAM" id="SSF56281">
    <property type="entry name" value="Metallo-hydrolase/oxidoreductase"/>
    <property type="match status" value="1"/>
</dbReference>
<evidence type="ECO:0000256" key="4">
    <source>
        <dbReference type="ARBA" id="ARBA00023204"/>
    </source>
</evidence>
<comment type="caution">
    <text evidence="8">The sequence shown here is derived from an EMBL/GenBank/DDBJ whole genome shotgun (WGS) entry which is preliminary data.</text>
</comment>
<feature type="region of interest" description="Disordered" evidence="6">
    <location>
        <begin position="1"/>
        <end position="28"/>
    </location>
</feature>
<evidence type="ECO:0000313" key="8">
    <source>
        <dbReference type="EMBL" id="PVU94324.1"/>
    </source>
</evidence>
<evidence type="ECO:0000259" key="7">
    <source>
        <dbReference type="Pfam" id="PF07522"/>
    </source>
</evidence>
<dbReference type="InterPro" id="IPR036866">
    <property type="entry name" value="RibonucZ/Hydroxyglut_hydro"/>
</dbReference>
<feature type="region of interest" description="Disordered" evidence="6">
    <location>
        <begin position="314"/>
        <end position="333"/>
    </location>
</feature>
<keyword evidence="5" id="KW-0539">Nucleus</keyword>
<dbReference type="STRING" id="133385.A0A2T9YQ00"/>